<organism evidence="2 3">
    <name type="scientific">Rubroshorea leprosula</name>
    <dbReference type="NCBI Taxonomy" id="152421"/>
    <lineage>
        <taxon>Eukaryota</taxon>
        <taxon>Viridiplantae</taxon>
        <taxon>Streptophyta</taxon>
        <taxon>Embryophyta</taxon>
        <taxon>Tracheophyta</taxon>
        <taxon>Spermatophyta</taxon>
        <taxon>Magnoliopsida</taxon>
        <taxon>eudicotyledons</taxon>
        <taxon>Gunneridae</taxon>
        <taxon>Pentapetalae</taxon>
        <taxon>rosids</taxon>
        <taxon>malvids</taxon>
        <taxon>Malvales</taxon>
        <taxon>Dipterocarpaceae</taxon>
        <taxon>Rubroshorea</taxon>
    </lineage>
</organism>
<gene>
    <name evidence="2" type="ORF">SLEP1_g16061</name>
</gene>
<sequence>MEESGINQSQGNQTAAATQLLATATGDPDSQRDIGEDSDEARRDKKRKNDKRYRDKQRVNICVSSESDYRFGYTWCKIVKNTVL</sequence>
<dbReference type="Proteomes" id="UP001054252">
    <property type="component" value="Unassembled WGS sequence"/>
</dbReference>
<protein>
    <submittedName>
        <fullName evidence="2">Uncharacterized protein</fullName>
    </submittedName>
</protein>
<accession>A0AAV5IPM0</accession>
<evidence type="ECO:0000313" key="2">
    <source>
        <dbReference type="EMBL" id="GKV03817.1"/>
    </source>
</evidence>
<dbReference type="AlphaFoldDB" id="A0AAV5IPM0"/>
<feature type="compositionally biased region" description="Low complexity" evidence="1">
    <location>
        <begin position="13"/>
        <end position="25"/>
    </location>
</feature>
<evidence type="ECO:0000313" key="3">
    <source>
        <dbReference type="Proteomes" id="UP001054252"/>
    </source>
</evidence>
<keyword evidence="3" id="KW-1185">Reference proteome</keyword>
<evidence type="ECO:0000256" key="1">
    <source>
        <dbReference type="SAM" id="MobiDB-lite"/>
    </source>
</evidence>
<feature type="compositionally biased region" description="Basic and acidic residues" evidence="1">
    <location>
        <begin position="29"/>
        <end position="43"/>
    </location>
</feature>
<comment type="caution">
    <text evidence="2">The sequence shown here is derived from an EMBL/GenBank/DDBJ whole genome shotgun (WGS) entry which is preliminary data.</text>
</comment>
<dbReference type="EMBL" id="BPVZ01000020">
    <property type="protein sequence ID" value="GKV03817.1"/>
    <property type="molecule type" value="Genomic_DNA"/>
</dbReference>
<feature type="region of interest" description="Disordered" evidence="1">
    <location>
        <begin position="1"/>
        <end position="57"/>
    </location>
</feature>
<feature type="compositionally biased region" description="Polar residues" evidence="1">
    <location>
        <begin position="1"/>
        <end position="12"/>
    </location>
</feature>
<proteinExistence type="predicted"/>
<name>A0AAV5IPM0_9ROSI</name>
<reference evidence="2 3" key="1">
    <citation type="journal article" date="2021" name="Commun. Biol.">
        <title>The genome of Shorea leprosula (Dipterocarpaceae) highlights the ecological relevance of drought in aseasonal tropical rainforests.</title>
        <authorList>
            <person name="Ng K.K.S."/>
            <person name="Kobayashi M.J."/>
            <person name="Fawcett J.A."/>
            <person name="Hatakeyama M."/>
            <person name="Paape T."/>
            <person name="Ng C.H."/>
            <person name="Ang C.C."/>
            <person name="Tnah L.H."/>
            <person name="Lee C.T."/>
            <person name="Nishiyama T."/>
            <person name="Sese J."/>
            <person name="O'Brien M.J."/>
            <person name="Copetti D."/>
            <person name="Mohd Noor M.I."/>
            <person name="Ong R.C."/>
            <person name="Putra M."/>
            <person name="Sireger I.Z."/>
            <person name="Indrioko S."/>
            <person name="Kosugi Y."/>
            <person name="Izuno A."/>
            <person name="Isagi Y."/>
            <person name="Lee S.L."/>
            <person name="Shimizu K.K."/>
        </authorList>
    </citation>
    <scope>NUCLEOTIDE SEQUENCE [LARGE SCALE GENOMIC DNA]</scope>
    <source>
        <strain evidence="2">214</strain>
    </source>
</reference>